<dbReference type="OrthoDB" id="6351423at2759"/>
<dbReference type="PANTHER" id="PTHR28575:SF1">
    <property type="entry name" value="MEIOSIS-SPECIFIC PROTEIN MEI4"/>
    <property type="match status" value="1"/>
</dbReference>
<keyword evidence="1" id="KW-0469">Meiosis</keyword>
<comment type="similarity">
    <text evidence="2">Belongs to the MEI4L family.</text>
</comment>
<dbReference type="GO" id="GO:0042138">
    <property type="term" value="P:meiotic DNA double-strand break formation"/>
    <property type="evidence" value="ECO:0007669"/>
    <property type="project" value="InterPro"/>
</dbReference>
<reference evidence="4" key="3">
    <citation type="submission" date="2025-09" db="UniProtKB">
        <authorList>
            <consortium name="Ensembl"/>
        </authorList>
    </citation>
    <scope>IDENTIFICATION</scope>
</reference>
<keyword evidence="3" id="KW-0175">Coiled coil</keyword>
<sequence length="361" mass="40448">MVYLPGESFRSGEVEWVFMRAKVALAVAIIKNKPQGVSGREYAEALSCELRSRHEGWKEKAQELQQEVLRLQQEVRRLQQEVLRLQQEVPRLQQEATALQPDSDSETPDLMLEDNQPCTVVSPHPAAPFTFHVHAQGDAMHSHVQFLQSFCALHRVEGNNKDLEVLWFSSGGDAGSVLVDSVCQLLDSVVTACRDPPPLGPHDLVPQACQVAAQAMDLFCSQRLPSAEFMGRVQESLRELTAMLLHSNQPSRVSNGIRSPNISVTFQGQESSVLDTFPLDQYQNSCYLFWILEELLRKSKTPCRVDVGSEQMGFLSHLEQHVFLLSDEFPLFSICMWRIGSLLTSSENKMPQSASDQTGPV</sequence>
<name>A0A3Q1HDN7_ANATE</name>
<reference evidence="4" key="1">
    <citation type="submission" date="2021-04" db="EMBL/GenBank/DDBJ databases">
        <authorList>
            <consortium name="Wellcome Sanger Institute Data Sharing"/>
        </authorList>
    </citation>
    <scope>NUCLEOTIDE SEQUENCE [LARGE SCALE GENOMIC DNA]</scope>
</reference>
<dbReference type="CDD" id="cd14686">
    <property type="entry name" value="bZIP"/>
    <property type="match status" value="1"/>
</dbReference>
<dbReference type="Pfam" id="PF13971">
    <property type="entry name" value="Mei4"/>
    <property type="match status" value="1"/>
</dbReference>
<dbReference type="Ensembl" id="ENSATET00000003007.2">
    <property type="protein sequence ID" value="ENSATEP00000002978.2"/>
    <property type="gene ID" value="ENSATEG00000002126.3"/>
</dbReference>
<organism evidence="4 5">
    <name type="scientific">Anabas testudineus</name>
    <name type="common">Climbing perch</name>
    <name type="synonym">Anthias testudineus</name>
    <dbReference type="NCBI Taxonomy" id="64144"/>
    <lineage>
        <taxon>Eukaryota</taxon>
        <taxon>Metazoa</taxon>
        <taxon>Chordata</taxon>
        <taxon>Craniata</taxon>
        <taxon>Vertebrata</taxon>
        <taxon>Euteleostomi</taxon>
        <taxon>Actinopterygii</taxon>
        <taxon>Neopterygii</taxon>
        <taxon>Teleostei</taxon>
        <taxon>Neoteleostei</taxon>
        <taxon>Acanthomorphata</taxon>
        <taxon>Anabantaria</taxon>
        <taxon>Anabantiformes</taxon>
        <taxon>Anabantoidei</taxon>
        <taxon>Anabantidae</taxon>
        <taxon>Anabas</taxon>
    </lineage>
</organism>
<feature type="coiled-coil region" evidence="3">
    <location>
        <begin position="54"/>
        <end position="95"/>
    </location>
</feature>
<dbReference type="InterPro" id="IPR025888">
    <property type="entry name" value="MEI4"/>
</dbReference>
<keyword evidence="5" id="KW-1185">Reference proteome</keyword>
<evidence type="ECO:0000256" key="3">
    <source>
        <dbReference type="SAM" id="Coils"/>
    </source>
</evidence>
<dbReference type="GO" id="GO:0000800">
    <property type="term" value="C:lateral element"/>
    <property type="evidence" value="ECO:0007669"/>
    <property type="project" value="TreeGrafter"/>
</dbReference>
<evidence type="ECO:0000313" key="4">
    <source>
        <dbReference type="Ensembl" id="ENSATEP00000002978.2"/>
    </source>
</evidence>
<proteinExistence type="inferred from homology"/>
<protein>
    <submittedName>
        <fullName evidence="4">Meiosis-specific, MEI4 homolog (S. cerevisiae)</fullName>
    </submittedName>
</protein>
<evidence type="ECO:0000313" key="5">
    <source>
        <dbReference type="Proteomes" id="UP000265040"/>
    </source>
</evidence>
<dbReference type="GO" id="GO:0048477">
    <property type="term" value="P:oogenesis"/>
    <property type="evidence" value="ECO:0007669"/>
    <property type="project" value="TreeGrafter"/>
</dbReference>
<dbReference type="InParanoid" id="A0A3Q1HDN7"/>
<dbReference type="Proteomes" id="UP000265040">
    <property type="component" value="Chromosome 24"/>
</dbReference>
<dbReference type="FunCoup" id="A0A3Q1HDN7">
    <property type="interactions" value="767"/>
</dbReference>
<dbReference type="GO" id="GO:0007283">
    <property type="term" value="P:spermatogenesis"/>
    <property type="evidence" value="ECO:0007669"/>
    <property type="project" value="TreeGrafter"/>
</dbReference>
<dbReference type="GO" id="GO:0007129">
    <property type="term" value="P:homologous chromosome pairing at meiosis"/>
    <property type="evidence" value="ECO:0007669"/>
    <property type="project" value="TreeGrafter"/>
</dbReference>
<dbReference type="GO" id="GO:0006310">
    <property type="term" value="P:DNA recombination"/>
    <property type="evidence" value="ECO:0007669"/>
    <property type="project" value="InterPro"/>
</dbReference>
<accession>A0A3Q1HDN7</accession>
<dbReference type="GeneTree" id="ENSGT00390000013856"/>
<evidence type="ECO:0000256" key="2">
    <source>
        <dbReference type="ARBA" id="ARBA00093453"/>
    </source>
</evidence>
<dbReference type="PANTHER" id="PTHR28575">
    <property type="entry name" value="MEIOSIS-SPECIFIC PROTEIN MEI4"/>
    <property type="match status" value="1"/>
</dbReference>
<dbReference type="STRING" id="64144.ENSATEP00000002978"/>
<dbReference type="AlphaFoldDB" id="A0A3Q1HDN7"/>
<reference evidence="4" key="2">
    <citation type="submission" date="2025-08" db="UniProtKB">
        <authorList>
            <consortium name="Ensembl"/>
        </authorList>
    </citation>
    <scope>IDENTIFICATION</scope>
</reference>
<evidence type="ECO:0000256" key="1">
    <source>
        <dbReference type="ARBA" id="ARBA00023254"/>
    </source>
</evidence>